<evidence type="ECO:0000313" key="1">
    <source>
        <dbReference type="EMBL" id="WWQ62525.1"/>
    </source>
</evidence>
<dbReference type="EMBL" id="CP146022">
    <property type="protein sequence ID" value="WWQ62525.1"/>
    <property type="molecule type" value="Genomic_DNA"/>
</dbReference>
<reference evidence="1" key="1">
    <citation type="journal article" date="2025" name="Int. J. Syst. Evol. Microbiol.">
        <title>Streptomyces citrinus sp. nov., with yellow diffusible pigment.</title>
        <authorList>
            <person name="He Y."/>
            <person name="Yang E."/>
            <person name="Xu J."/>
            <person name="Sun Y."/>
            <person name="Sun L."/>
        </authorList>
    </citation>
    <scope>NUCLEOTIDE SEQUENCE</scope>
    <source>
        <strain evidence="1">Q6</strain>
    </source>
</reference>
<dbReference type="Proteomes" id="UP001432251">
    <property type="component" value="Chromosome"/>
</dbReference>
<evidence type="ECO:0000313" key="2">
    <source>
        <dbReference type="Proteomes" id="UP001432251"/>
    </source>
</evidence>
<proteinExistence type="predicted"/>
<keyword evidence="2" id="KW-1185">Reference proteome</keyword>
<organism evidence="1 2">
    <name type="scientific">Streptomyces citrinus</name>
    <dbReference type="NCBI Taxonomy" id="3118173"/>
    <lineage>
        <taxon>Bacteria</taxon>
        <taxon>Bacillati</taxon>
        <taxon>Actinomycetota</taxon>
        <taxon>Actinomycetes</taxon>
        <taxon>Kitasatosporales</taxon>
        <taxon>Streptomycetaceae</taxon>
        <taxon>Streptomyces</taxon>
    </lineage>
</organism>
<sequence length="116" mass="12391">MHLVPAERADHRTIDGHRVCDAVEAIGDVERVREWAERFSLLADPHRLALLLALRRVGPLAVSDLAVASGMNGAAVSQALRLLRAAGVVAGEKAGRVVRYRLVDAAVGELVDRAAP</sequence>
<name>A0ACD5A5P0_9ACTN</name>
<gene>
    <name evidence="1" type="ORF">V2W30_03515</name>
</gene>
<accession>A0ACD5A5P0</accession>
<protein>
    <submittedName>
        <fullName evidence="1">Metalloregulator ArsR/SmtB family transcription factor</fullName>
    </submittedName>
</protein>